<sequence>MSLSVSEISFYQLSLKIIGATPNPSLSGGHLFCTIRFERPPHCRTLPLASPVSTPHHTLKKAVWNILFQFHISSDDKPIIEVFHKVARTEILVGRFELPLPELFGIFRSTSPFELSPVRSLLSDKVSLKIRHSVVKINRPQSSQPRNPIQPPPSSTMSQSNNVPLPRGWEMRRTPDGRPYYVDHNTRTTHWERPVVYDPRNVSPDFNYLIQKPADGLAMIRRTLPPGWEVLLNPRPGLQYYYLNHNDRSSTWDYPALPPLWEYKFNDVGTIYFVDHSTQTTTWDDPRVPAAAISNAGFDSKTLSKRIDTFFQTKGIVSNNQHREPIIVVHRDHILDSSVIAVNKLRREDIERKLVVKFHGEDGLDFGGVARGSAPLRNKLLDKDYAYFRDLESESDHLGHAIDLTHIRSLDDDDDSRQFYSFFGRVLGLCLRNRITIDVCFPLHIYKHLLGAEVTPEDLKSFDPGLYNSYQLMRNPEVLEHVEYNFVQTVKDDLTNEVYDVDLIENGSEILVTLENVDLFIQRASEYLLTERYGQKLQYLRDGFNFVTPINIVKSFFGPHELESIIAGNDISIEDWQANTVYIDCNANHPSVRLFWAYMSQGDFALRSQVLKFVTGLTRPPFGGFARLFGYGRLEPFKIQLVNATPPAIPFPSASTCHNRLHLPAFQDMETLAAKFEVSLQNTSFQRE</sequence>
<evidence type="ECO:0000256" key="4">
    <source>
        <dbReference type="ARBA" id="ARBA00022679"/>
    </source>
</evidence>
<dbReference type="Pfam" id="PF00397">
    <property type="entry name" value="WW"/>
    <property type="match status" value="2"/>
</dbReference>
<dbReference type="CDD" id="cd00201">
    <property type="entry name" value="WW"/>
    <property type="match status" value="3"/>
</dbReference>
<dbReference type="PROSITE" id="PS50237">
    <property type="entry name" value="HECT"/>
    <property type="match status" value="1"/>
</dbReference>
<dbReference type="GO" id="GO:0061630">
    <property type="term" value="F:ubiquitin protein ligase activity"/>
    <property type="evidence" value="ECO:0007669"/>
    <property type="project" value="UniProtKB-EC"/>
</dbReference>
<dbReference type="GeneID" id="20529482"/>
<feature type="active site" description="Glycyl thioester intermediate" evidence="6">
    <location>
        <position position="657"/>
    </location>
</feature>
<dbReference type="Gene3D" id="3.30.2160.10">
    <property type="entry name" value="Hect, E3 ligase catalytic domain"/>
    <property type="match status" value="1"/>
</dbReference>
<keyword evidence="5 6" id="KW-0833">Ubl conjugation pathway</keyword>
<dbReference type="InterPro" id="IPR036020">
    <property type="entry name" value="WW_dom_sf"/>
</dbReference>
<keyword evidence="4" id="KW-0808">Transferase</keyword>
<dbReference type="eggNOG" id="KOG0940">
    <property type="taxonomic scope" value="Eukaryota"/>
</dbReference>
<gene>
    <name evidence="10" type="ORF">H696_04757</name>
</gene>
<dbReference type="AlphaFoldDB" id="A0A058Z3K3"/>
<evidence type="ECO:0000256" key="2">
    <source>
        <dbReference type="ARBA" id="ARBA00004906"/>
    </source>
</evidence>
<evidence type="ECO:0000313" key="10">
    <source>
        <dbReference type="EMBL" id="KCV68463.1"/>
    </source>
</evidence>
<dbReference type="Gene3D" id="3.90.1750.10">
    <property type="entry name" value="Hect, E3 ligase catalytic domains"/>
    <property type="match status" value="1"/>
</dbReference>
<evidence type="ECO:0000256" key="7">
    <source>
        <dbReference type="SAM" id="MobiDB-lite"/>
    </source>
</evidence>
<dbReference type="CDD" id="cd00030">
    <property type="entry name" value="C2"/>
    <property type="match status" value="1"/>
</dbReference>
<dbReference type="EC" id="2.3.2.26" evidence="3"/>
<feature type="domain" description="HECT" evidence="9">
    <location>
        <begin position="346"/>
        <end position="688"/>
    </location>
</feature>
<feature type="domain" description="WW" evidence="8">
    <location>
        <begin position="255"/>
        <end position="288"/>
    </location>
</feature>
<keyword evidence="11" id="KW-1185">Reference proteome</keyword>
<name>A0A058Z3K3_FONAL</name>
<organism evidence="10">
    <name type="scientific">Fonticula alba</name>
    <name type="common">Slime mold</name>
    <dbReference type="NCBI Taxonomy" id="691883"/>
    <lineage>
        <taxon>Eukaryota</taxon>
        <taxon>Rotosphaerida</taxon>
        <taxon>Fonticulaceae</taxon>
        <taxon>Fonticula</taxon>
    </lineage>
</organism>
<dbReference type="InterPro" id="IPR050409">
    <property type="entry name" value="E3_ubiq-protein_ligase"/>
</dbReference>
<dbReference type="OMA" id="WKRPTLD"/>
<dbReference type="STRING" id="691883.A0A058Z3K3"/>
<reference evidence="10" key="1">
    <citation type="submission" date="2013-04" db="EMBL/GenBank/DDBJ databases">
        <title>The Genome Sequence of Fonticula alba ATCC 38817.</title>
        <authorList>
            <consortium name="The Broad Institute Genomics Platform"/>
            <person name="Russ C."/>
            <person name="Cuomo C."/>
            <person name="Burger G."/>
            <person name="Gray M.W."/>
            <person name="Holland P.W.H."/>
            <person name="King N."/>
            <person name="Lang F.B.F."/>
            <person name="Roger A.J."/>
            <person name="Ruiz-Trillo I."/>
            <person name="Brown M."/>
            <person name="Walker B."/>
            <person name="Young S."/>
            <person name="Zeng Q."/>
            <person name="Gargeya S."/>
            <person name="Fitzgerald M."/>
            <person name="Haas B."/>
            <person name="Abouelleil A."/>
            <person name="Allen A.W."/>
            <person name="Alvarado L."/>
            <person name="Arachchi H.M."/>
            <person name="Berlin A.M."/>
            <person name="Chapman S.B."/>
            <person name="Gainer-Dewar J."/>
            <person name="Goldberg J."/>
            <person name="Griggs A."/>
            <person name="Gujja S."/>
            <person name="Hansen M."/>
            <person name="Howarth C."/>
            <person name="Imamovic A."/>
            <person name="Ireland A."/>
            <person name="Larimer J."/>
            <person name="McCowan C."/>
            <person name="Murphy C."/>
            <person name="Pearson M."/>
            <person name="Poon T.W."/>
            <person name="Priest M."/>
            <person name="Roberts A."/>
            <person name="Saif S."/>
            <person name="Shea T."/>
            <person name="Sisk P."/>
            <person name="Sykes S."/>
            <person name="Wortman J."/>
            <person name="Nusbaum C."/>
            <person name="Birren B."/>
        </authorList>
    </citation>
    <scope>NUCLEOTIDE SEQUENCE [LARGE SCALE GENOMIC DNA]</scope>
    <source>
        <strain evidence="10">ATCC 38817</strain>
    </source>
</reference>
<dbReference type="GO" id="GO:0016567">
    <property type="term" value="P:protein ubiquitination"/>
    <property type="evidence" value="ECO:0007669"/>
    <property type="project" value="UniProtKB-UniPathway"/>
</dbReference>
<comment type="catalytic activity">
    <reaction evidence="1">
        <text>S-ubiquitinyl-[E2 ubiquitin-conjugating enzyme]-L-cysteine + [acceptor protein]-L-lysine = [E2 ubiquitin-conjugating enzyme]-L-cysteine + N(6)-ubiquitinyl-[acceptor protein]-L-lysine.</text>
        <dbReference type="EC" id="2.3.2.26"/>
    </reaction>
</comment>
<dbReference type="Gene3D" id="2.20.70.10">
    <property type="match status" value="2"/>
</dbReference>
<feature type="domain" description="WW" evidence="8">
    <location>
        <begin position="163"/>
        <end position="196"/>
    </location>
</feature>
<feature type="region of interest" description="Disordered" evidence="7">
    <location>
        <begin position="136"/>
        <end position="169"/>
    </location>
</feature>
<dbReference type="SMART" id="SM00456">
    <property type="entry name" value="WW"/>
    <property type="match status" value="3"/>
</dbReference>
<dbReference type="GO" id="GO:0005737">
    <property type="term" value="C:cytoplasm"/>
    <property type="evidence" value="ECO:0007669"/>
    <property type="project" value="TreeGrafter"/>
</dbReference>
<dbReference type="SUPFAM" id="SSF56204">
    <property type="entry name" value="Hect, E3 ligase catalytic domain"/>
    <property type="match status" value="1"/>
</dbReference>
<dbReference type="UniPathway" id="UPA00143"/>
<dbReference type="SUPFAM" id="SSF51045">
    <property type="entry name" value="WW domain"/>
    <property type="match status" value="3"/>
</dbReference>
<accession>A0A058Z3K3</accession>
<evidence type="ECO:0000259" key="9">
    <source>
        <dbReference type="PROSITE" id="PS50237"/>
    </source>
</evidence>
<dbReference type="OrthoDB" id="423283at2759"/>
<evidence type="ECO:0000256" key="3">
    <source>
        <dbReference type="ARBA" id="ARBA00012485"/>
    </source>
</evidence>
<dbReference type="RefSeq" id="XP_009496895.1">
    <property type="nucleotide sequence ID" value="XM_009498620.1"/>
</dbReference>
<evidence type="ECO:0000256" key="5">
    <source>
        <dbReference type="ARBA" id="ARBA00022786"/>
    </source>
</evidence>
<proteinExistence type="predicted"/>
<evidence type="ECO:0000313" key="11">
    <source>
        <dbReference type="Proteomes" id="UP000030693"/>
    </source>
</evidence>
<dbReference type="InterPro" id="IPR000569">
    <property type="entry name" value="HECT_dom"/>
</dbReference>
<dbReference type="Gene3D" id="3.30.2410.10">
    <property type="entry name" value="Hect, E3 ligase catalytic domain"/>
    <property type="match status" value="1"/>
</dbReference>
<dbReference type="Pfam" id="PF00632">
    <property type="entry name" value="HECT"/>
    <property type="match status" value="1"/>
</dbReference>
<comment type="pathway">
    <text evidence="2">Protein modification; protein ubiquitination.</text>
</comment>
<dbReference type="EMBL" id="KB932208">
    <property type="protein sequence ID" value="KCV68463.1"/>
    <property type="molecule type" value="Genomic_DNA"/>
</dbReference>
<evidence type="ECO:0000256" key="1">
    <source>
        <dbReference type="ARBA" id="ARBA00000885"/>
    </source>
</evidence>
<feature type="domain" description="WW" evidence="8">
    <location>
        <begin position="222"/>
        <end position="257"/>
    </location>
</feature>
<dbReference type="SMART" id="SM00119">
    <property type="entry name" value="HECTc"/>
    <property type="match status" value="1"/>
</dbReference>
<protein>
    <recommendedName>
        <fullName evidence="3">HECT-type E3 ubiquitin transferase</fullName>
        <ecNumber evidence="3">2.3.2.26</ecNumber>
    </recommendedName>
</protein>
<evidence type="ECO:0000256" key="6">
    <source>
        <dbReference type="PROSITE-ProRule" id="PRU00104"/>
    </source>
</evidence>
<dbReference type="PANTHER" id="PTHR11254:SF429">
    <property type="entry name" value="E3 UBIQUITIN-PROTEIN LIGASE SU(DX)"/>
    <property type="match status" value="1"/>
</dbReference>
<dbReference type="Proteomes" id="UP000030693">
    <property type="component" value="Unassembled WGS sequence"/>
</dbReference>
<dbReference type="PANTHER" id="PTHR11254">
    <property type="entry name" value="HECT DOMAIN UBIQUITIN-PROTEIN LIGASE"/>
    <property type="match status" value="1"/>
</dbReference>
<dbReference type="GO" id="GO:0043161">
    <property type="term" value="P:proteasome-mediated ubiquitin-dependent protein catabolic process"/>
    <property type="evidence" value="ECO:0007669"/>
    <property type="project" value="TreeGrafter"/>
</dbReference>
<dbReference type="InterPro" id="IPR001202">
    <property type="entry name" value="WW_dom"/>
</dbReference>
<dbReference type="InterPro" id="IPR035983">
    <property type="entry name" value="Hect_E3_ubiquitin_ligase"/>
</dbReference>
<dbReference type="PROSITE" id="PS01159">
    <property type="entry name" value="WW_DOMAIN_1"/>
    <property type="match status" value="1"/>
</dbReference>
<dbReference type="PROSITE" id="PS50020">
    <property type="entry name" value="WW_DOMAIN_2"/>
    <property type="match status" value="3"/>
</dbReference>
<evidence type="ECO:0000259" key="8">
    <source>
        <dbReference type="PROSITE" id="PS50020"/>
    </source>
</evidence>